<name>A0A9N9I5Y0_9GLOM</name>
<accession>A0A9N9I5Y0</accession>
<keyword evidence="2" id="KW-1185">Reference proteome</keyword>
<dbReference type="AlphaFoldDB" id="A0A9N9I5Y0"/>
<evidence type="ECO:0000313" key="1">
    <source>
        <dbReference type="EMBL" id="CAG8721487.1"/>
    </source>
</evidence>
<dbReference type="Proteomes" id="UP000789405">
    <property type="component" value="Unassembled WGS sequence"/>
</dbReference>
<evidence type="ECO:0000313" key="2">
    <source>
        <dbReference type="Proteomes" id="UP000789405"/>
    </source>
</evidence>
<sequence>QLIYFETRCVNKKSQKKPVTNIRRPKTPVQIPNDQHIRRSTDRNSTNDIDEVSILSDNIYRLLMFKIGCMGSNYGPKTIPSMLDVHMNLEQSLQKIDEMLRKTVPPIVERVLREKYDSIIPPDKEQLNE</sequence>
<gene>
    <name evidence="1" type="ORF">DERYTH_LOCUS14353</name>
</gene>
<comment type="caution">
    <text evidence="1">The sequence shown here is derived from an EMBL/GenBank/DDBJ whole genome shotgun (WGS) entry which is preliminary data.</text>
</comment>
<dbReference type="OrthoDB" id="2356719at2759"/>
<reference evidence="1" key="1">
    <citation type="submission" date="2021-06" db="EMBL/GenBank/DDBJ databases">
        <authorList>
            <person name="Kallberg Y."/>
            <person name="Tangrot J."/>
            <person name="Rosling A."/>
        </authorList>
    </citation>
    <scope>NUCLEOTIDE SEQUENCE</scope>
    <source>
        <strain evidence="1">MA453B</strain>
    </source>
</reference>
<feature type="non-terminal residue" evidence="1">
    <location>
        <position position="1"/>
    </location>
</feature>
<proteinExistence type="predicted"/>
<organism evidence="1 2">
    <name type="scientific">Dentiscutata erythropus</name>
    <dbReference type="NCBI Taxonomy" id="1348616"/>
    <lineage>
        <taxon>Eukaryota</taxon>
        <taxon>Fungi</taxon>
        <taxon>Fungi incertae sedis</taxon>
        <taxon>Mucoromycota</taxon>
        <taxon>Glomeromycotina</taxon>
        <taxon>Glomeromycetes</taxon>
        <taxon>Diversisporales</taxon>
        <taxon>Gigasporaceae</taxon>
        <taxon>Dentiscutata</taxon>
    </lineage>
</organism>
<protein>
    <submittedName>
        <fullName evidence="1">14340_t:CDS:1</fullName>
    </submittedName>
</protein>
<dbReference type="EMBL" id="CAJVPY010010759">
    <property type="protein sequence ID" value="CAG8721487.1"/>
    <property type="molecule type" value="Genomic_DNA"/>
</dbReference>